<sequence>MNKYFMIGLSVAITAFLAINAILLFSDKSIVPKKIYVNEYERTYTSSYTEKLPKEAVTGPLAATEIFIQDSDAIEQWIINEGDYVEAGTELALLNEAESEEQRAIWEAEEDALNDELSEVRTVLRDLESAQSRQSRPTTGSSTNRDTTTTASGDTVELDVNVQLEVEVPQDGSYAAGVAEAEQRIAALETQLAVVEAQLEQNTAKPALISPIEGVVGKIDAGSMPMSIEIYSSEKLFMTYVIEEEWLEVNVDDRVFLHVDGIAQAMPGKVLRKSQLPADNSKWLDAYRALDPVDQNNPIAIYEVLIMTEEPITDAVPYGKTANASIIVNEAADAVALKDAWIFDRYNGTGNVFMLNEEGRAEAVPVTIAFDLDGKAVLSEGVAPGATVIDSEILRQFAFSPQAFLPFPSIQPDIEHAKNTNWRRYVEYLLAR</sequence>
<dbReference type="EMBL" id="JBHRUJ010000008">
    <property type="protein sequence ID" value="MFC3210484.1"/>
    <property type="molecule type" value="Genomic_DNA"/>
</dbReference>
<protein>
    <submittedName>
        <fullName evidence="4">Efflux RND transporter periplasmic adaptor subunit</fullName>
    </submittedName>
</protein>
<dbReference type="RefSeq" id="WP_117313658.1">
    <property type="nucleotide sequence ID" value="NZ_JBHRUJ010000008.1"/>
</dbReference>
<feature type="region of interest" description="Disordered" evidence="2">
    <location>
        <begin position="126"/>
        <end position="156"/>
    </location>
</feature>
<feature type="compositionally biased region" description="Low complexity" evidence="2">
    <location>
        <begin position="138"/>
        <end position="155"/>
    </location>
</feature>
<name>A0ABV7KM29_PLAOK</name>
<keyword evidence="5" id="KW-1185">Reference proteome</keyword>
<keyword evidence="1" id="KW-0175">Coiled coil</keyword>
<keyword evidence="3" id="KW-0472">Membrane</keyword>
<evidence type="ECO:0000256" key="2">
    <source>
        <dbReference type="SAM" id="MobiDB-lite"/>
    </source>
</evidence>
<dbReference type="Proteomes" id="UP001595625">
    <property type="component" value="Unassembled WGS sequence"/>
</dbReference>
<reference evidence="5" key="1">
    <citation type="journal article" date="2019" name="Int. J. Syst. Evol. Microbiol.">
        <title>The Global Catalogue of Microorganisms (GCM) 10K type strain sequencing project: providing services to taxonomists for standard genome sequencing and annotation.</title>
        <authorList>
            <consortium name="The Broad Institute Genomics Platform"/>
            <consortium name="The Broad Institute Genome Sequencing Center for Infectious Disease"/>
            <person name="Wu L."/>
            <person name="Ma J."/>
        </authorList>
    </citation>
    <scope>NUCLEOTIDE SEQUENCE [LARGE SCALE GENOMIC DNA]</scope>
    <source>
        <strain evidence="5">CCM 320</strain>
    </source>
</reference>
<proteinExistence type="predicted"/>
<dbReference type="PANTHER" id="PTHR30469">
    <property type="entry name" value="MULTIDRUG RESISTANCE PROTEIN MDTA"/>
    <property type="match status" value="1"/>
</dbReference>
<feature type="coiled-coil region" evidence="1">
    <location>
        <begin position="178"/>
        <end position="205"/>
    </location>
</feature>
<dbReference type="Gene3D" id="2.40.420.20">
    <property type="match status" value="1"/>
</dbReference>
<accession>A0ABV7KM29</accession>
<keyword evidence="3" id="KW-0812">Transmembrane</keyword>
<evidence type="ECO:0000256" key="3">
    <source>
        <dbReference type="SAM" id="Phobius"/>
    </source>
</evidence>
<feature type="transmembrane region" description="Helical" evidence="3">
    <location>
        <begin position="6"/>
        <end position="25"/>
    </location>
</feature>
<keyword evidence="3" id="KW-1133">Transmembrane helix</keyword>
<evidence type="ECO:0000313" key="5">
    <source>
        <dbReference type="Proteomes" id="UP001595625"/>
    </source>
</evidence>
<gene>
    <name evidence="4" type="ORF">ACFOEJ_05350</name>
</gene>
<evidence type="ECO:0000256" key="1">
    <source>
        <dbReference type="SAM" id="Coils"/>
    </source>
</evidence>
<comment type="caution">
    <text evidence="4">The sequence shown here is derived from an EMBL/GenBank/DDBJ whole genome shotgun (WGS) entry which is preliminary data.</text>
</comment>
<evidence type="ECO:0000313" key="4">
    <source>
        <dbReference type="EMBL" id="MFC3210484.1"/>
    </source>
</evidence>
<organism evidence="4 5">
    <name type="scientific">Planomicrobium okeanokoites</name>
    <name type="common">Planococcus okeanokoites</name>
    <name type="synonym">Flavobacterium okeanokoites</name>
    <dbReference type="NCBI Taxonomy" id="244"/>
    <lineage>
        <taxon>Bacteria</taxon>
        <taxon>Bacillati</taxon>
        <taxon>Bacillota</taxon>
        <taxon>Bacilli</taxon>
        <taxon>Bacillales</taxon>
        <taxon>Caryophanaceae</taxon>
        <taxon>Planomicrobium</taxon>
    </lineage>
</organism>